<keyword evidence="4" id="KW-1185">Reference proteome</keyword>
<dbReference type="OrthoDB" id="4881349at2"/>
<feature type="compositionally biased region" description="Low complexity" evidence="1">
    <location>
        <begin position="1"/>
        <end position="17"/>
    </location>
</feature>
<sequence>MSTPTNGTPTPNDPQDNGDLGKDATSGDHSPSTSDGNYSAPQFGGAASTNAPGPQGQQGSDAPRDQSGSSAPQFRPAGGQDWQQQPAQGGGYGGPGGMQNQNPYQSGGQNAYGSGKGFQPQGDRKSIKGTPPLWLGITLAVLGPVLGLIMIIVSFVTLGGTVTDFANAPSGSTQSLEADTDYWIMSGDGTTFVSSCSVYDPESNSIDVDVTPSSSASTETQDSSMNLVGTFTSQDAGDYSVYCSDLAGSDTYVVEGNIGGILGGAAGIIGGILLGLLLLVIGIVLIIINRVTASRRRRAAGFN</sequence>
<feature type="compositionally biased region" description="Polar residues" evidence="1">
    <location>
        <begin position="47"/>
        <end position="72"/>
    </location>
</feature>
<evidence type="ECO:0000313" key="4">
    <source>
        <dbReference type="Proteomes" id="UP000270616"/>
    </source>
</evidence>
<dbReference type="EMBL" id="RKMF01000001">
    <property type="protein sequence ID" value="ROZ65725.1"/>
    <property type="molecule type" value="Genomic_DNA"/>
</dbReference>
<comment type="caution">
    <text evidence="3">The sequence shown here is derived from an EMBL/GenBank/DDBJ whole genome shotgun (WGS) entry which is preliminary data.</text>
</comment>
<keyword evidence="2" id="KW-0812">Transmembrane</keyword>
<proteinExistence type="predicted"/>
<reference evidence="3 4" key="1">
    <citation type="submission" date="2018-10" db="EMBL/GenBank/DDBJ databases">
        <title>Kocuria sp. M5W7-7, whole genome shotgun sequence.</title>
        <authorList>
            <person name="Tuo L."/>
        </authorList>
    </citation>
    <scope>NUCLEOTIDE SEQUENCE [LARGE SCALE GENOMIC DNA]</scope>
    <source>
        <strain evidence="3 4">M5W7-7</strain>
    </source>
</reference>
<dbReference type="RefSeq" id="WP_123823617.1">
    <property type="nucleotide sequence ID" value="NZ_RKMF01000001.1"/>
</dbReference>
<dbReference type="Proteomes" id="UP000270616">
    <property type="component" value="Unassembled WGS sequence"/>
</dbReference>
<feature type="region of interest" description="Disordered" evidence="1">
    <location>
        <begin position="1"/>
        <end position="125"/>
    </location>
</feature>
<feature type="compositionally biased region" description="Polar residues" evidence="1">
    <location>
        <begin position="27"/>
        <end position="40"/>
    </location>
</feature>
<feature type="transmembrane region" description="Helical" evidence="2">
    <location>
        <begin position="133"/>
        <end position="156"/>
    </location>
</feature>
<feature type="transmembrane region" description="Helical" evidence="2">
    <location>
        <begin position="261"/>
        <end position="288"/>
    </location>
</feature>
<evidence type="ECO:0000313" key="3">
    <source>
        <dbReference type="EMBL" id="ROZ65725.1"/>
    </source>
</evidence>
<gene>
    <name evidence="3" type="ORF">EDL96_01175</name>
</gene>
<accession>A0A3N4A843</accession>
<dbReference type="AlphaFoldDB" id="A0A3N4A843"/>
<organism evidence="3 4">
    <name type="scientific">Kocuria soli</name>
    <dbReference type="NCBI Taxonomy" id="2485125"/>
    <lineage>
        <taxon>Bacteria</taxon>
        <taxon>Bacillati</taxon>
        <taxon>Actinomycetota</taxon>
        <taxon>Actinomycetes</taxon>
        <taxon>Micrococcales</taxon>
        <taxon>Micrococcaceae</taxon>
        <taxon>Kocuria</taxon>
    </lineage>
</organism>
<keyword evidence="2" id="KW-1133">Transmembrane helix</keyword>
<protein>
    <submittedName>
        <fullName evidence="3">Uncharacterized protein</fullName>
    </submittedName>
</protein>
<evidence type="ECO:0000256" key="2">
    <source>
        <dbReference type="SAM" id="Phobius"/>
    </source>
</evidence>
<keyword evidence="2" id="KW-0472">Membrane</keyword>
<feature type="compositionally biased region" description="Gly residues" evidence="1">
    <location>
        <begin position="88"/>
        <end position="97"/>
    </location>
</feature>
<name>A0A3N4A843_9MICC</name>
<evidence type="ECO:0000256" key="1">
    <source>
        <dbReference type="SAM" id="MobiDB-lite"/>
    </source>
</evidence>